<dbReference type="HOGENOM" id="CLU_045279_0_0_1"/>
<accession>A0A0C3Q910</accession>
<evidence type="ECO:0000313" key="1">
    <source>
        <dbReference type="EMBL" id="KIO26405.1"/>
    </source>
</evidence>
<protein>
    <recommendedName>
        <fullName evidence="3">Glycosyltransferase family 1 protein</fullName>
    </recommendedName>
</protein>
<gene>
    <name evidence="1" type="ORF">M407DRAFT_243758</name>
</gene>
<reference evidence="1 2" key="1">
    <citation type="submission" date="2014-04" db="EMBL/GenBank/DDBJ databases">
        <authorList>
            <consortium name="DOE Joint Genome Institute"/>
            <person name="Kuo A."/>
            <person name="Girlanda M."/>
            <person name="Perotto S."/>
            <person name="Kohler A."/>
            <person name="Nagy L.G."/>
            <person name="Floudas D."/>
            <person name="Copeland A."/>
            <person name="Barry K.W."/>
            <person name="Cichocki N."/>
            <person name="Veneault-Fourrey C."/>
            <person name="LaButti K."/>
            <person name="Lindquist E.A."/>
            <person name="Lipzen A."/>
            <person name="Lundell T."/>
            <person name="Morin E."/>
            <person name="Murat C."/>
            <person name="Sun H."/>
            <person name="Tunlid A."/>
            <person name="Henrissat B."/>
            <person name="Grigoriev I.V."/>
            <person name="Hibbett D.S."/>
            <person name="Martin F."/>
            <person name="Nordberg H.P."/>
            <person name="Cantor M.N."/>
            <person name="Hua S.X."/>
        </authorList>
    </citation>
    <scope>NUCLEOTIDE SEQUENCE [LARGE SCALE GENOMIC DNA]</scope>
    <source>
        <strain evidence="1 2">MUT 4182</strain>
    </source>
</reference>
<dbReference type="Proteomes" id="UP000054248">
    <property type="component" value="Unassembled WGS sequence"/>
</dbReference>
<name>A0A0C3Q910_9AGAM</name>
<reference evidence="2" key="2">
    <citation type="submission" date="2015-01" db="EMBL/GenBank/DDBJ databases">
        <title>Evolutionary Origins and Diversification of the Mycorrhizal Mutualists.</title>
        <authorList>
            <consortium name="DOE Joint Genome Institute"/>
            <consortium name="Mycorrhizal Genomics Consortium"/>
            <person name="Kohler A."/>
            <person name="Kuo A."/>
            <person name="Nagy L.G."/>
            <person name="Floudas D."/>
            <person name="Copeland A."/>
            <person name="Barry K.W."/>
            <person name="Cichocki N."/>
            <person name="Veneault-Fourrey C."/>
            <person name="LaButti K."/>
            <person name="Lindquist E.A."/>
            <person name="Lipzen A."/>
            <person name="Lundell T."/>
            <person name="Morin E."/>
            <person name="Murat C."/>
            <person name="Riley R."/>
            <person name="Ohm R."/>
            <person name="Sun H."/>
            <person name="Tunlid A."/>
            <person name="Henrissat B."/>
            <person name="Grigoriev I.V."/>
            <person name="Hibbett D.S."/>
            <person name="Martin F."/>
        </authorList>
    </citation>
    <scope>NUCLEOTIDE SEQUENCE [LARGE SCALE GENOMIC DNA]</scope>
    <source>
        <strain evidence="2">MUT 4182</strain>
    </source>
</reference>
<evidence type="ECO:0000313" key="2">
    <source>
        <dbReference type="Proteomes" id="UP000054248"/>
    </source>
</evidence>
<sequence>MFYIRVLQIGFVVATIHNFPWFSPWFRFQRHIHSQSNTSTSDALQTKLSLAEQARSLHRRHIAIATTFKYHAEVYGPFAWTIAKIFANQTQPSSVYIYDEEATFVSMMKRLGQLPENILRSPEKERFIADVRSTSLFPDDLGAMIDLVFLVTCEIDLVQLGPELLQAWDERPRNRKFMLLCGVHNGADKFWAHENLTEWSKRGAFRLVTISDHVSNFFKTRLSEWADSKDPAERLSFYEYVNVNTFYPVSNFTDFPLPDKSGGPDVPCTAILQGGFEKKRRDYDRIFFDLVRLLREDPRGWGYWWSDIEQQYLPDANSPHPPFVLHLLGWNREILAIPWEIEKVVVKDMDFGTSEFHALVQSMDIVIPAFSPKGGYLTLQASSTIHTALENHVPILATRAMWEAYPHIRGMPSVLRPASLSEMEAIGLLRGARISSESPGVNFGLLRSHNPKGSENCIGPSEFCDDVQGMLRRGWKRTPEEWDTYLEGIWEKNERSIEHILRDM</sequence>
<keyword evidence="2" id="KW-1185">Reference proteome</keyword>
<evidence type="ECO:0008006" key="3">
    <source>
        <dbReference type="Google" id="ProtNLM"/>
    </source>
</evidence>
<proteinExistence type="predicted"/>
<dbReference type="AlphaFoldDB" id="A0A0C3Q910"/>
<dbReference type="OrthoDB" id="549336at2759"/>
<dbReference type="EMBL" id="KN823025">
    <property type="protein sequence ID" value="KIO26405.1"/>
    <property type="molecule type" value="Genomic_DNA"/>
</dbReference>
<organism evidence="1 2">
    <name type="scientific">Tulasnella calospora MUT 4182</name>
    <dbReference type="NCBI Taxonomy" id="1051891"/>
    <lineage>
        <taxon>Eukaryota</taxon>
        <taxon>Fungi</taxon>
        <taxon>Dikarya</taxon>
        <taxon>Basidiomycota</taxon>
        <taxon>Agaricomycotina</taxon>
        <taxon>Agaricomycetes</taxon>
        <taxon>Cantharellales</taxon>
        <taxon>Tulasnellaceae</taxon>
        <taxon>Tulasnella</taxon>
    </lineage>
</organism>